<protein>
    <submittedName>
        <fullName evidence="1">Uncharacterized protein</fullName>
    </submittedName>
</protein>
<dbReference type="EMBL" id="OCNH01000002">
    <property type="protein sequence ID" value="SOD90333.1"/>
    <property type="molecule type" value="Genomic_DNA"/>
</dbReference>
<reference evidence="2" key="1">
    <citation type="submission" date="2017-09" db="EMBL/GenBank/DDBJ databases">
        <authorList>
            <person name="Varghese N."/>
            <person name="Submissions S."/>
        </authorList>
    </citation>
    <scope>NUCLEOTIDE SEQUENCE [LARGE SCALE GENOMIC DNA]</scope>
    <source>
        <strain evidence="2">DSM 29961</strain>
    </source>
</reference>
<sequence length="47" mass="5331">MGRLEILFSRLNNLLAGTFTNYYLMALPGARKLNVTLRIKPNHKLTG</sequence>
<evidence type="ECO:0000313" key="1">
    <source>
        <dbReference type="EMBL" id="SOD90333.1"/>
    </source>
</evidence>
<proteinExistence type="predicted"/>
<accession>A0A286G4B0</accession>
<dbReference type="Proteomes" id="UP000219452">
    <property type="component" value="Unassembled WGS sequence"/>
</dbReference>
<evidence type="ECO:0000313" key="2">
    <source>
        <dbReference type="Proteomes" id="UP000219452"/>
    </source>
</evidence>
<name>A0A286G4B0_9BACT</name>
<gene>
    <name evidence="1" type="ORF">SAMN06269250_3380</name>
</gene>
<keyword evidence="2" id="KW-1185">Reference proteome</keyword>
<dbReference type="AlphaFoldDB" id="A0A286G4B0"/>
<organism evidence="1 2">
    <name type="scientific">Spirosoma fluviale</name>
    <dbReference type="NCBI Taxonomy" id="1597977"/>
    <lineage>
        <taxon>Bacteria</taxon>
        <taxon>Pseudomonadati</taxon>
        <taxon>Bacteroidota</taxon>
        <taxon>Cytophagia</taxon>
        <taxon>Cytophagales</taxon>
        <taxon>Cytophagaceae</taxon>
        <taxon>Spirosoma</taxon>
    </lineage>
</organism>